<dbReference type="SUPFAM" id="SSF57850">
    <property type="entry name" value="RING/U-box"/>
    <property type="match status" value="1"/>
</dbReference>
<dbReference type="GO" id="GO:0061630">
    <property type="term" value="F:ubiquitin protein ligase activity"/>
    <property type="evidence" value="ECO:0007669"/>
    <property type="project" value="UniProtKB-EC"/>
</dbReference>
<evidence type="ECO:0000256" key="1">
    <source>
        <dbReference type="ARBA" id="ARBA00000900"/>
    </source>
</evidence>
<dbReference type="GO" id="GO:0008270">
    <property type="term" value="F:zinc ion binding"/>
    <property type="evidence" value="ECO:0007669"/>
    <property type="project" value="UniProtKB-KW"/>
</dbReference>
<feature type="domain" description="SPX" evidence="11">
    <location>
        <begin position="1"/>
        <end position="143"/>
    </location>
</feature>
<gene>
    <name evidence="12" type="ORF">L484_017883</name>
</gene>
<evidence type="ECO:0000256" key="8">
    <source>
        <dbReference type="ARBA" id="ARBA00022833"/>
    </source>
</evidence>
<dbReference type="GO" id="GO:0016567">
    <property type="term" value="P:protein ubiquitination"/>
    <property type="evidence" value="ECO:0007669"/>
    <property type="project" value="UniProtKB-UniPathway"/>
</dbReference>
<dbReference type="InterPro" id="IPR027370">
    <property type="entry name" value="Znf-RING_euk"/>
</dbReference>
<dbReference type="OrthoDB" id="6105938at2759"/>
<dbReference type="PANTHER" id="PTHR46764:SF1">
    <property type="entry name" value="E3 UBIQUITIN-PROTEIN LIGASE NLA"/>
    <property type="match status" value="1"/>
</dbReference>
<dbReference type="CDD" id="cd23127">
    <property type="entry name" value="RING-HC_BAH1-like"/>
    <property type="match status" value="1"/>
</dbReference>
<dbReference type="UniPathway" id="UPA00143"/>
<keyword evidence="8" id="KW-0862">Zinc</keyword>
<sequence length="320" mass="37256">MKFASKYREFVKEQNEELPVVQLKKLKKILKNCEMKNQVCDCHYHCPECDETFFPSLHKDMFEIVNYFNKGAQKLLEFHLASGLQKYVLFLKNKLQFGSRQVNLIKDGNHLAAYATVNAVAMQKILKKYDKVHCSMKGQEFRLEAQAKHMNLLKSPYLFELMAFHMNNLNENKEESKNNYLFPLLSDCLLHIDGEKPYLLVTLFDSISLNLELTCPVCLETVFDPVSLSCSHVFCYMCACSVASVTIVDGLKNADPRSKCPICRQVGVFEGAVHLDELSMLLSRSLPEYWGERFQRERKERIKQAKEHWEFQCRAFMGYR</sequence>
<evidence type="ECO:0000256" key="9">
    <source>
        <dbReference type="PROSITE-ProRule" id="PRU00175"/>
    </source>
</evidence>
<comment type="catalytic activity">
    <reaction evidence="1">
        <text>S-ubiquitinyl-[E2 ubiquitin-conjugating enzyme]-L-cysteine + [acceptor protein]-L-lysine = [E2 ubiquitin-conjugating enzyme]-L-cysteine + N(6)-ubiquitinyl-[acceptor protein]-L-lysine.</text>
        <dbReference type="EC" id="2.3.2.27"/>
    </reaction>
</comment>
<dbReference type="AlphaFoldDB" id="W9SAS1"/>
<keyword evidence="5" id="KW-0479">Metal-binding</keyword>
<dbReference type="EMBL" id="KE345896">
    <property type="protein sequence ID" value="EXC19906.1"/>
    <property type="molecule type" value="Genomic_DNA"/>
</dbReference>
<evidence type="ECO:0000256" key="5">
    <source>
        <dbReference type="ARBA" id="ARBA00022723"/>
    </source>
</evidence>
<evidence type="ECO:0000256" key="4">
    <source>
        <dbReference type="ARBA" id="ARBA00022679"/>
    </source>
</evidence>
<dbReference type="InterPro" id="IPR001841">
    <property type="entry name" value="Znf_RING"/>
</dbReference>
<dbReference type="PROSITE" id="PS50089">
    <property type="entry name" value="ZF_RING_2"/>
    <property type="match status" value="1"/>
</dbReference>
<evidence type="ECO:0000256" key="6">
    <source>
        <dbReference type="ARBA" id="ARBA00022771"/>
    </source>
</evidence>
<dbReference type="eggNOG" id="ENOG502QQHB">
    <property type="taxonomic scope" value="Eukaryota"/>
</dbReference>
<evidence type="ECO:0000256" key="3">
    <source>
        <dbReference type="ARBA" id="ARBA00012483"/>
    </source>
</evidence>
<feature type="domain" description="RING-type" evidence="10">
    <location>
        <begin position="215"/>
        <end position="264"/>
    </location>
</feature>
<dbReference type="KEGG" id="mnt:21400866"/>
<dbReference type="PROSITE" id="PS00518">
    <property type="entry name" value="ZF_RING_1"/>
    <property type="match status" value="1"/>
</dbReference>
<evidence type="ECO:0000259" key="11">
    <source>
        <dbReference type="PROSITE" id="PS51382"/>
    </source>
</evidence>
<keyword evidence="7" id="KW-0833">Ubl conjugation pathway</keyword>
<evidence type="ECO:0000256" key="2">
    <source>
        <dbReference type="ARBA" id="ARBA00004906"/>
    </source>
</evidence>
<evidence type="ECO:0000313" key="12">
    <source>
        <dbReference type="EMBL" id="EXC19906.1"/>
    </source>
</evidence>
<dbReference type="PROSITE" id="PS51382">
    <property type="entry name" value="SPX"/>
    <property type="match status" value="1"/>
</dbReference>
<protein>
    <recommendedName>
        <fullName evidence="3">RING-type E3 ubiquitin transferase</fullName>
        <ecNumber evidence="3">2.3.2.27</ecNumber>
    </recommendedName>
</protein>
<keyword evidence="4" id="KW-0808">Transferase</keyword>
<dbReference type="InterPro" id="IPR017907">
    <property type="entry name" value="Znf_RING_CS"/>
</dbReference>
<evidence type="ECO:0000259" key="10">
    <source>
        <dbReference type="PROSITE" id="PS50089"/>
    </source>
</evidence>
<proteinExistence type="predicted"/>
<dbReference type="InterPro" id="IPR033326">
    <property type="entry name" value="BAH1"/>
</dbReference>
<dbReference type="InterPro" id="IPR013083">
    <property type="entry name" value="Znf_RING/FYVE/PHD"/>
</dbReference>
<dbReference type="PANTHER" id="PTHR46764">
    <property type="entry name" value="E3 UBIQUITIN-PROTEIN LIGASE BAH1"/>
    <property type="match status" value="1"/>
</dbReference>
<name>W9SAS1_9ROSA</name>
<dbReference type="STRING" id="981085.W9SAS1"/>
<comment type="pathway">
    <text evidence="2">Protein modification; protein ubiquitination.</text>
</comment>
<evidence type="ECO:0000313" key="13">
    <source>
        <dbReference type="Proteomes" id="UP000030645"/>
    </source>
</evidence>
<keyword evidence="13" id="KW-1185">Reference proteome</keyword>
<dbReference type="Pfam" id="PF13445">
    <property type="entry name" value="zf-RING_UBOX"/>
    <property type="match status" value="1"/>
</dbReference>
<accession>W9SAS1</accession>
<organism evidence="12 13">
    <name type="scientific">Morus notabilis</name>
    <dbReference type="NCBI Taxonomy" id="981085"/>
    <lineage>
        <taxon>Eukaryota</taxon>
        <taxon>Viridiplantae</taxon>
        <taxon>Streptophyta</taxon>
        <taxon>Embryophyta</taxon>
        <taxon>Tracheophyta</taxon>
        <taxon>Spermatophyta</taxon>
        <taxon>Magnoliopsida</taxon>
        <taxon>eudicotyledons</taxon>
        <taxon>Gunneridae</taxon>
        <taxon>Pentapetalae</taxon>
        <taxon>rosids</taxon>
        <taxon>fabids</taxon>
        <taxon>Rosales</taxon>
        <taxon>Moraceae</taxon>
        <taxon>Moreae</taxon>
        <taxon>Morus</taxon>
    </lineage>
</organism>
<dbReference type="InterPro" id="IPR004331">
    <property type="entry name" value="SPX_dom"/>
</dbReference>
<dbReference type="Proteomes" id="UP000030645">
    <property type="component" value="Unassembled WGS sequence"/>
</dbReference>
<dbReference type="SMART" id="SM00184">
    <property type="entry name" value="RING"/>
    <property type="match status" value="1"/>
</dbReference>
<keyword evidence="6 9" id="KW-0863">Zinc-finger</keyword>
<dbReference type="EC" id="2.3.2.27" evidence="3"/>
<evidence type="ECO:0000256" key="7">
    <source>
        <dbReference type="ARBA" id="ARBA00022786"/>
    </source>
</evidence>
<reference evidence="13" key="1">
    <citation type="submission" date="2013-01" db="EMBL/GenBank/DDBJ databases">
        <title>Draft Genome Sequence of a Mulberry Tree, Morus notabilis C.K. Schneid.</title>
        <authorList>
            <person name="He N."/>
            <person name="Zhao S."/>
        </authorList>
    </citation>
    <scope>NUCLEOTIDE SEQUENCE</scope>
</reference>
<dbReference type="Gene3D" id="3.30.40.10">
    <property type="entry name" value="Zinc/RING finger domain, C3HC4 (zinc finger)"/>
    <property type="match status" value="1"/>
</dbReference>